<dbReference type="PRINTS" id="PR00502">
    <property type="entry name" value="NUDIXFAMILY"/>
</dbReference>
<gene>
    <name evidence="6" type="ORF">E1757_21015</name>
</gene>
<evidence type="ECO:0000256" key="3">
    <source>
        <dbReference type="ARBA" id="ARBA00022842"/>
    </source>
</evidence>
<dbReference type="InterPro" id="IPR020084">
    <property type="entry name" value="NUDIX_hydrolase_CS"/>
</dbReference>
<dbReference type="Pfam" id="PF00293">
    <property type="entry name" value="NUDIX"/>
    <property type="match status" value="1"/>
</dbReference>
<sequence length="138" mass="15833">MGGEAMGNRSCAAVLNRERQLMVRQRYKGEQIWTFLGGDIEDGETAEEAAIREVYEETNLRIEIVQPLLQGYNDRIQGMYYCFLGIVMGGELSMGTDPELPEQEQELQEVRWFQLDELPVTKEVQAVLPYIRNSGRMP</sequence>
<dbReference type="PROSITE" id="PS00893">
    <property type="entry name" value="NUDIX_BOX"/>
    <property type="match status" value="1"/>
</dbReference>
<evidence type="ECO:0000256" key="2">
    <source>
        <dbReference type="ARBA" id="ARBA00022801"/>
    </source>
</evidence>
<comment type="caution">
    <text evidence="6">The sequence shown here is derived from an EMBL/GenBank/DDBJ whole genome shotgun (WGS) entry which is preliminary data.</text>
</comment>
<evidence type="ECO:0000259" key="5">
    <source>
        <dbReference type="PROSITE" id="PS51462"/>
    </source>
</evidence>
<dbReference type="InterPro" id="IPR000086">
    <property type="entry name" value="NUDIX_hydrolase_dom"/>
</dbReference>
<feature type="domain" description="Nudix hydrolase" evidence="5">
    <location>
        <begin position="6"/>
        <end position="138"/>
    </location>
</feature>
<evidence type="ECO:0000256" key="4">
    <source>
        <dbReference type="RuleBase" id="RU003476"/>
    </source>
</evidence>
<protein>
    <submittedName>
        <fullName evidence="6">NUDIX hydrolase</fullName>
    </submittedName>
</protein>
<dbReference type="InterPro" id="IPR020476">
    <property type="entry name" value="Nudix_hydrolase"/>
</dbReference>
<comment type="cofactor">
    <cofactor evidence="1">
        <name>Mg(2+)</name>
        <dbReference type="ChEBI" id="CHEBI:18420"/>
    </cofactor>
</comment>
<keyword evidence="3" id="KW-0460">Magnesium</keyword>
<keyword evidence="7" id="KW-1185">Reference proteome</keyword>
<keyword evidence="2 4" id="KW-0378">Hydrolase</keyword>
<dbReference type="OrthoDB" id="9800077at2"/>
<dbReference type="PANTHER" id="PTHR43222:SF2">
    <property type="entry name" value="NUDIX HYDROLASE 23, CHLOROPLASTIC"/>
    <property type="match status" value="1"/>
</dbReference>
<organism evidence="6 7">
    <name type="scientific">Paenibacillus piri</name>
    <dbReference type="NCBI Taxonomy" id="2547395"/>
    <lineage>
        <taxon>Bacteria</taxon>
        <taxon>Bacillati</taxon>
        <taxon>Bacillota</taxon>
        <taxon>Bacilli</taxon>
        <taxon>Bacillales</taxon>
        <taxon>Paenibacillaceae</taxon>
        <taxon>Paenibacillus</taxon>
    </lineage>
</organism>
<dbReference type="Proteomes" id="UP000295636">
    <property type="component" value="Unassembled WGS sequence"/>
</dbReference>
<dbReference type="GO" id="GO:0016787">
    <property type="term" value="F:hydrolase activity"/>
    <property type="evidence" value="ECO:0007669"/>
    <property type="project" value="UniProtKB-KW"/>
</dbReference>
<evidence type="ECO:0000256" key="1">
    <source>
        <dbReference type="ARBA" id="ARBA00001946"/>
    </source>
</evidence>
<dbReference type="SUPFAM" id="SSF55811">
    <property type="entry name" value="Nudix"/>
    <property type="match status" value="1"/>
</dbReference>
<name>A0A4R5KHW7_9BACL</name>
<comment type="similarity">
    <text evidence="4">Belongs to the Nudix hydrolase family.</text>
</comment>
<evidence type="ECO:0000313" key="7">
    <source>
        <dbReference type="Proteomes" id="UP000295636"/>
    </source>
</evidence>
<dbReference type="EMBL" id="SMRT01000011">
    <property type="protein sequence ID" value="TDF95023.1"/>
    <property type="molecule type" value="Genomic_DNA"/>
</dbReference>
<accession>A0A4R5KHW7</accession>
<dbReference type="Gene3D" id="3.90.79.10">
    <property type="entry name" value="Nucleoside Triphosphate Pyrophosphohydrolase"/>
    <property type="match status" value="1"/>
</dbReference>
<reference evidence="6 7" key="1">
    <citation type="submission" date="2019-03" db="EMBL/GenBank/DDBJ databases">
        <title>This is whole genome sequence of Paenibacillus sp MS74 strain.</title>
        <authorList>
            <person name="Trinh H.N."/>
        </authorList>
    </citation>
    <scope>NUCLEOTIDE SEQUENCE [LARGE SCALE GENOMIC DNA]</scope>
    <source>
        <strain evidence="6 7">MS74</strain>
    </source>
</reference>
<evidence type="ECO:0000313" key="6">
    <source>
        <dbReference type="EMBL" id="TDF95023.1"/>
    </source>
</evidence>
<proteinExistence type="inferred from homology"/>
<dbReference type="AlphaFoldDB" id="A0A4R5KHW7"/>
<dbReference type="PANTHER" id="PTHR43222">
    <property type="entry name" value="NUDIX HYDROLASE 23"/>
    <property type="match status" value="1"/>
</dbReference>
<dbReference type="PROSITE" id="PS51462">
    <property type="entry name" value="NUDIX"/>
    <property type="match status" value="1"/>
</dbReference>
<dbReference type="InterPro" id="IPR015797">
    <property type="entry name" value="NUDIX_hydrolase-like_dom_sf"/>
</dbReference>